<sequence length="570" mass="58682">MRVNCKVVILLLTAGVAICEGKFAVVCRIGDPQVVKECDVLRQCLYEVHPVETAQSVSFGGGLLNSLGSQNKLFALYGGPSSCGYFGNLINSCKGRQTLVETVKKQLQKSGYRGVDLQCDPGLSQINQQDYADFLTLLREEIGSGYVISVVIQSINIEPCVVNVLSEVVDLVTIPLEGCALQASIVQNLIGHGLSRQKILLDVTLPAVLSCPLDSGVNNLYSLVQNAVNIIDNQQLLGATLQLDRDDTAGVCAKGRFPLFKLLLALLKKCEITHTFPVGHPVGPPVGHPVGPPSSSCNFKGYVRDTRDCSSFYSCNHGVPNHFQCPAGLAFDLCSNTCQPVVQVNCDQNSCTLTGAVNGGCNQVPIPIPYPFLNPGSCDNNNNCTSGGGGSGDSDICLNITSLLVVNNQTSALLELLANTQLEGTLALVNDLTRDLQLALGGIVGEVNNLLARLLLHDDAIGNTLGQMDQMQRQMGLLEKLLKAVLELLDNLLGLNLLGGGAGGGALAGASGATGLVAGLTGGGGGSPVASAAAVAGAAAAAGGAADAGAITNAGGGAAAGGLLSGLGRR</sequence>
<dbReference type="Gene3D" id="3.20.20.80">
    <property type="entry name" value="Glycosidases"/>
    <property type="match status" value="2"/>
</dbReference>
<dbReference type="OrthoDB" id="7762985at2759"/>
<name>A0A6I8T8V3_AEDAE</name>
<dbReference type="InParanoid" id="A0A6I8T8V3"/>
<dbReference type="AlphaFoldDB" id="A0A6I8T8V3"/>
<dbReference type="InterPro" id="IPR017853">
    <property type="entry name" value="GH"/>
</dbReference>
<dbReference type="EnsemblMetazoa" id="AAEL006328-RB">
    <property type="protein sequence ID" value="AAEL006328-PB"/>
    <property type="gene ID" value="AAEL006328"/>
</dbReference>
<dbReference type="SUPFAM" id="SSF51445">
    <property type="entry name" value="(Trans)glycosidases"/>
    <property type="match status" value="1"/>
</dbReference>
<dbReference type="GO" id="GO:0008061">
    <property type="term" value="F:chitin binding"/>
    <property type="evidence" value="ECO:0007669"/>
    <property type="project" value="InterPro"/>
</dbReference>
<accession>A0A6I8T8V3</accession>
<dbReference type="InterPro" id="IPR002557">
    <property type="entry name" value="Chitin-bd_dom"/>
</dbReference>
<dbReference type="SMART" id="SM00494">
    <property type="entry name" value="ChtBD2"/>
    <property type="match status" value="1"/>
</dbReference>
<reference evidence="1" key="2">
    <citation type="submission" date="2020-05" db="UniProtKB">
        <authorList>
            <consortium name="EnsemblMetazoa"/>
        </authorList>
    </citation>
    <scope>IDENTIFICATION</scope>
    <source>
        <strain evidence="1">LVP_AGWG</strain>
    </source>
</reference>
<keyword evidence="2" id="KW-1185">Reference proteome</keyword>
<protein>
    <submittedName>
        <fullName evidence="1">Uncharacterized protein</fullName>
    </submittedName>
</protein>
<organism evidence="1 2">
    <name type="scientific">Aedes aegypti</name>
    <name type="common">Yellowfever mosquito</name>
    <name type="synonym">Culex aegypti</name>
    <dbReference type="NCBI Taxonomy" id="7159"/>
    <lineage>
        <taxon>Eukaryota</taxon>
        <taxon>Metazoa</taxon>
        <taxon>Ecdysozoa</taxon>
        <taxon>Arthropoda</taxon>
        <taxon>Hexapoda</taxon>
        <taxon>Insecta</taxon>
        <taxon>Pterygota</taxon>
        <taxon>Neoptera</taxon>
        <taxon>Endopterygota</taxon>
        <taxon>Diptera</taxon>
        <taxon>Nematocera</taxon>
        <taxon>Culicoidea</taxon>
        <taxon>Culicidae</taxon>
        <taxon>Culicinae</taxon>
        <taxon>Aedini</taxon>
        <taxon>Aedes</taxon>
        <taxon>Stegomyia</taxon>
    </lineage>
</organism>
<evidence type="ECO:0000313" key="2">
    <source>
        <dbReference type="Proteomes" id="UP000008820"/>
    </source>
</evidence>
<proteinExistence type="predicted"/>
<dbReference type="GO" id="GO:0005576">
    <property type="term" value="C:extracellular region"/>
    <property type="evidence" value="ECO:0007669"/>
    <property type="project" value="InterPro"/>
</dbReference>
<dbReference type="Proteomes" id="UP000008820">
    <property type="component" value="Chromosome 3"/>
</dbReference>
<reference evidence="1 2" key="1">
    <citation type="submission" date="2017-06" db="EMBL/GenBank/DDBJ databases">
        <title>Aedes aegypti genome working group (AGWG) sequencing and assembly.</title>
        <authorList>
            <consortium name="Aedes aegypti Genome Working Group (AGWG)"/>
            <person name="Matthews B.J."/>
        </authorList>
    </citation>
    <scope>NUCLEOTIDE SEQUENCE [LARGE SCALE GENOMIC DNA]</scope>
    <source>
        <strain evidence="1 2">LVP_AGWG</strain>
    </source>
</reference>
<dbReference type="InterPro" id="IPR036508">
    <property type="entry name" value="Chitin-bd_dom_sf"/>
</dbReference>
<dbReference type="Pfam" id="PF01607">
    <property type="entry name" value="CBM_14"/>
    <property type="match status" value="1"/>
</dbReference>
<dbReference type="PROSITE" id="PS50940">
    <property type="entry name" value="CHIT_BIND_II"/>
    <property type="match status" value="1"/>
</dbReference>
<dbReference type="SUPFAM" id="SSF57625">
    <property type="entry name" value="Invertebrate chitin-binding proteins"/>
    <property type="match status" value="1"/>
</dbReference>
<evidence type="ECO:0000313" key="1">
    <source>
        <dbReference type="EnsemblMetazoa" id="AAEL006328-PB"/>
    </source>
</evidence>
<gene>
    <name evidence="1" type="primary">5567903</name>
</gene>